<keyword evidence="5" id="KW-0812">Transmembrane</keyword>
<dbReference type="InterPro" id="IPR035595">
    <property type="entry name" value="UDP_glycos_trans_CS"/>
</dbReference>
<keyword evidence="2 4" id="KW-0328">Glycosyltransferase</keyword>
<comment type="caution">
    <text evidence="6">The sequence shown here is derived from an EMBL/GenBank/DDBJ whole genome shotgun (WGS) entry which is preliminary data.</text>
</comment>
<dbReference type="PROSITE" id="PS00375">
    <property type="entry name" value="UDPGT"/>
    <property type="match status" value="1"/>
</dbReference>
<evidence type="ECO:0000313" key="6">
    <source>
        <dbReference type="EMBL" id="KAJ9575712.1"/>
    </source>
</evidence>
<comment type="similarity">
    <text evidence="1 4">Belongs to the UDP-glycosyltransferase family.</text>
</comment>
<accession>A0AAD8E3Y0</accession>
<dbReference type="InterPro" id="IPR050271">
    <property type="entry name" value="UDP-glycosyltransferase"/>
</dbReference>
<dbReference type="InterPro" id="IPR002213">
    <property type="entry name" value="UDP_glucos_trans"/>
</dbReference>
<comment type="subcellular location">
    <subcellularLocation>
        <location evidence="5">Membrane</location>
        <topology evidence="5">Single-pass membrane protein</topology>
    </subcellularLocation>
</comment>
<evidence type="ECO:0000313" key="7">
    <source>
        <dbReference type="Proteomes" id="UP001233999"/>
    </source>
</evidence>
<evidence type="ECO:0000256" key="5">
    <source>
        <dbReference type="RuleBase" id="RU362059"/>
    </source>
</evidence>
<dbReference type="Pfam" id="PF00201">
    <property type="entry name" value="UDPGT"/>
    <property type="match status" value="1"/>
</dbReference>
<evidence type="ECO:0000256" key="4">
    <source>
        <dbReference type="RuleBase" id="RU003718"/>
    </source>
</evidence>
<organism evidence="6 7">
    <name type="scientific">Diploptera punctata</name>
    <name type="common">Pacific beetle cockroach</name>
    <dbReference type="NCBI Taxonomy" id="6984"/>
    <lineage>
        <taxon>Eukaryota</taxon>
        <taxon>Metazoa</taxon>
        <taxon>Ecdysozoa</taxon>
        <taxon>Arthropoda</taxon>
        <taxon>Hexapoda</taxon>
        <taxon>Insecta</taxon>
        <taxon>Pterygota</taxon>
        <taxon>Neoptera</taxon>
        <taxon>Polyneoptera</taxon>
        <taxon>Dictyoptera</taxon>
        <taxon>Blattodea</taxon>
        <taxon>Blaberoidea</taxon>
        <taxon>Blaberidae</taxon>
        <taxon>Diplopterinae</taxon>
        <taxon>Diploptera</taxon>
    </lineage>
</organism>
<dbReference type="FunFam" id="3.40.50.2000:FF:000021">
    <property type="entry name" value="UDP-glucuronosyltransferase"/>
    <property type="match status" value="1"/>
</dbReference>
<dbReference type="EC" id="2.4.1.17" evidence="5"/>
<evidence type="ECO:0000256" key="2">
    <source>
        <dbReference type="ARBA" id="ARBA00022676"/>
    </source>
</evidence>
<dbReference type="Gene3D" id="3.40.50.2000">
    <property type="entry name" value="Glycogen Phosphorylase B"/>
    <property type="match status" value="2"/>
</dbReference>
<keyword evidence="5" id="KW-0472">Membrane</keyword>
<sequence>MRYAGVIILLVATWTTLPESEGAKILGLFNLNGRSHFVMFQSLLKGLAQKGHEVYVVGHFPQKKPIANYTDISVEGCLPVLVNNFTVDFVRDLGYVNLLDFIWKLTLDMCDTVLQQPNVQNLIASSDKFDLIITEIFGPDCFLGLAHKFKTPVISMISSVMLPWGNDRVGNPDNPSFIPNYFVPFTDEMNFFQRFMNTIVYMGTKLGSYYIGDLAMDELGRKYYGEDLPPLAELKKNTSLIFVNSHFSLNIPRPTVPGVIEVGGIHIQRGGKLPKDIEQFMNDAKHGVIYFSLGSLVRAETLPKETIDMLLKVFSKVPQRVLWKIEYSGQLPSNIMASKWLPQFEILSHPNTKVFITHGGLMGTQEGVYTGVPMIGIPLFADQELNIRNAMTKGVATLVHYESLSEQTITHALNTVLEDPSYQRNAKYLSQLFRDRPQTALETAIFWTEYVIRHHGAPHLKSAAVELPLYQYLLLDVVTAIVFLFVTISVIAYFAVRKVLTLLCGHKSKKVKKN</sequence>
<feature type="chain" id="PRO_5041773230" description="UDP-glucuronosyltransferase" evidence="5">
    <location>
        <begin position="23"/>
        <end position="514"/>
    </location>
</feature>
<dbReference type="CDD" id="cd03784">
    <property type="entry name" value="GT1_Gtf-like"/>
    <property type="match status" value="1"/>
</dbReference>
<dbReference type="EMBL" id="JASPKZ010009822">
    <property type="protein sequence ID" value="KAJ9575712.1"/>
    <property type="molecule type" value="Genomic_DNA"/>
</dbReference>
<proteinExistence type="inferred from homology"/>
<reference evidence="6" key="2">
    <citation type="submission" date="2023-05" db="EMBL/GenBank/DDBJ databases">
        <authorList>
            <person name="Fouks B."/>
        </authorList>
    </citation>
    <scope>NUCLEOTIDE SEQUENCE</scope>
    <source>
        <strain evidence="6">Stay&amp;Tobe</strain>
        <tissue evidence="6">Testes</tissue>
    </source>
</reference>
<dbReference type="AlphaFoldDB" id="A0AAD8E3Y0"/>
<dbReference type="Proteomes" id="UP001233999">
    <property type="component" value="Unassembled WGS sequence"/>
</dbReference>
<feature type="signal peptide" evidence="5">
    <location>
        <begin position="1"/>
        <end position="22"/>
    </location>
</feature>
<keyword evidence="7" id="KW-1185">Reference proteome</keyword>
<evidence type="ECO:0000256" key="3">
    <source>
        <dbReference type="ARBA" id="ARBA00022679"/>
    </source>
</evidence>
<dbReference type="PANTHER" id="PTHR48043:SF145">
    <property type="entry name" value="FI06409P-RELATED"/>
    <property type="match status" value="1"/>
</dbReference>
<keyword evidence="5" id="KW-1133">Transmembrane helix</keyword>
<reference evidence="6" key="1">
    <citation type="journal article" date="2023" name="IScience">
        <title>Live-bearing cockroach genome reveals convergent evolutionary mechanisms linked to viviparity in insects and beyond.</title>
        <authorList>
            <person name="Fouks B."/>
            <person name="Harrison M.C."/>
            <person name="Mikhailova A.A."/>
            <person name="Marchal E."/>
            <person name="English S."/>
            <person name="Carruthers M."/>
            <person name="Jennings E.C."/>
            <person name="Chiamaka E.L."/>
            <person name="Frigard R.A."/>
            <person name="Pippel M."/>
            <person name="Attardo G.M."/>
            <person name="Benoit J.B."/>
            <person name="Bornberg-Bauer E."/>
            <person name="Tobe S.S."/>
        </authorList>
    </citation>
    <scope>NUCLEOTIDE SEQUENCE</scope>
    <source>
        <strain evidence="6">Stay&amp;Tobe</strain>
    </source>
</reference>
<dbReference type="SUPFAM" id="SSF53756">
    <property type="entry name" value="UDP-Glycosyltransferase/glycogen phosphorylase"/>
    <property type="match status" value="1"/>
</dbReference>
<dbReference type="GO" id="GO:0016020">
    <property type="term" value="C:membrane"/>
    <property type="evidence" value="ECO:0007669"/>
    <property type="project" value="UniProtKB-SubCell"/>
</dbReference>
<keyword evidence="3 4" id="KW-0808">Transferase</keyword>
<protein>
    <recommendedName>
        <fullName evidence="5">UDP-glucuronosyltransferase</fullName>
        <ecNumber evidence="5">2.4.1.17</ecNumber>
    </recommendedName>
</protein>
<dbReference type="GO" id="GO:0015020">
    <property type="term" value="F:glucuronosyltransferase activity"/>
    <property type="evidence" value="ECO:0007669"/>
    <property type="project" value="UniProtKB-EC"/>
</dbReference>
<feature type="transmembrane region" description="Helical" evidence="5">
    <location>
        <begin position="469"/>
        <end position="496"/>
    </location>
</feature>
<dbReference type="PANTHER" id="PTHR48043">
    <property type="entry name" value="EG:EG0003.4 PROTEIN-RELATED"/>
    <property type="match status" value="1"/>
</dbReference>
<evidence type="ECO:0000256" key="1">
    <source>
        <dbReference type="ARBA" id="ARBA00009995"/>
    </source>
</evidence>
<gene>
    <name evidence="6" type="ORF">L9F63_007420</name>
</gene>
<name>A0AAD8E3Y0_DIPPU</name>
<keyword evidence="5" id="KW-0732">Signal</keyword>
<comment type="catalytic activity">
    <reaction evidence="5">
        <text>glucuronate acceptor + UDP-alpha-D-glucuronate = acceptor beta-D-glucuronoside + UDP + H(+)</text>
        <dbReference type="Rhea" id="RHEA:21032"/>
        <dbReference type="ChEBI" id="CHEBI:15378"/>
        <dbReference type="ChEBI" id="CHEBI:58052"/>
        <dbReference type="ChEBI" id="CHEBI:58223"/>
        <dbReference type="ChEBI" id="CHEBI:132367"/>
        <dbReference type="ChEBI" id="CHEBI:132368"/>
        <dbReference type="EC" id="2.4.1.17"/>
    </reaction>
</comment>